<dbReference type="Gene3D" id="3.40.50.10180">
    <property type="entry name" value="Glycerate kinase, MOFRL-like N-terminal domain"/>
    <property type="match status" value="1"/>
</dbReference>
<dbReference type="AlphaFoldDB" id="A0A1M4SYB0"/>
<dbReference type="InterPro" id="IPR007835">
    <property type="entry name" value="MOFRL"/>
</dbReference>
<dbReference type="GO" id="GO:0008887">
    <property type="term" value="F:glycerate kinase activity"/>
    <property type="evidence" value="ECO:0007669"/>
    <property type="project" value="InterPro"/>
</dbReference>
<evidence type="ECO:0000259" key="2">
    <source>
        <dbReference type="Pfam" id="PF13660"/>
    </source>
</evidence>
<sequence length="443" mass="45856">MGRITDHSTNNTLTICHNTLIKYNIMKYASVTIDAMRTKAIRLFDAAILAAHPGHAVERALRNTTLDSDGTLFLIAVGKAAVPMMRAAINHVAASSTFEALAVTNPENAAPVVGCRVLQSGHPVPDAAGEAAGRAVEELLGKAGPRDRVIAFISGGGSALLPAPAKGITLEEKARVNKVLLGSGLEINDMNHIRQQLSRLKGGGLLRAAAPAPVTAYILSDVVGDDLRAIASGPTVAPIGTRASAKALLEQANIWNDMPASVQAHLSGAELDIETLPTADNHLIASNRQSLDAMRAACPEAQIINDRLEGNVANVAPQLAEIFRALPQDEPAVLLFGGETTVTLSGNGKGGRNQDLALRIALQDIPGDWVFLSGGTDGRDGPTDAAGGLVDAGSLARMKAAGVNPEALLANNDAYAALDASGDLLMTGGTGTNVADVQIFIRS</sequence>
<dbReference type="Pfam" id="PF13660">
    <property type="entry name" value="DUF4147"/>
    <property type="match status" value="1"/>
</dbReference>
<dbReference type="InterPro" id="IPR037035">
    <property type="entry name" value="GK-like_C_sf"/>
</dbReference>
<dbReference type="SUPFAM" id="SSF82544">
    <property type="entry name" value="GckA/TtuD-like"/>
    <property type="match status" value="1"/>
</dbReference>
<keyword evidence="3" id="KW-0670">Pyruvate</keyword>
<feature type="domain" description="MOFRL-associated" evidence="2">
    <location>
        <begin position="41"/>
        <end position="266"/>
    </location>
</feature>
<dbReference type="PANTHER" id="PTHR12227:SF0">
    <property type="entry name" value="GLYCERATE KINASE"/>
    <property type="match status" value="1"/>
</dbReference>
<evidence type="ECO:0000313" key="3">
    <source>
        <dbReference type="EMBL" id="SHE37183.1"/>
    </source>
</evidence>
<reference evidence="4" key="1">
    <citation type="submission" date="2016-11" db="EMBL/GenBank/DDBJ databases">
        <authorList>
            <person name="Varghese N."/>
            <person name="Submissions S."/>
        </authorList>
    </citation>
    <scope>NUCLEOTIDE SEQUENCE [LARGE SCALE GENOMIC DNA]</scope>
    <source>
        <strain evidence="4">DSM 100566</strain>
    </source>
</reference>
<feature type="domain" description="MOFRL" evidence="1">
    <location>
        <begin position="333"/>
        <end position="436"/>
    </location>
</feature>
<proteinExistence type="predicted"/>
<dbReference type="InterPro" id="IPR025286">
    <property type="entry name" value="MOFRL_assoc_dom"/>
</dbReference>
<dbReference type="Proteomes" id="UP000184144">
    <property type="component" value="Unassembled WGS sequence"/>
</dbReference>
<dbReference type="Pfam" id="PF05161">
    <property type="entry name" value="MOFRL"/>
    <property type="match status" value="1"/>
</dbReference>
<dbReference type="EMBL" id="FQUV01000001">
    <property type="protein sequence ID" value="SHE37183.1"/>
    <property type="molecule type" value="Genomic_DNA"/>
</dbReference>
<keyword evidence="4" id="KW-1185">Reference proteome</keyword>
<organism evidence="3 4">
    <name type="scientific">Litoreibacter ascidiaceicola</name>
    <dbReference type="NCBI Taxonomy" id="1486859"/>
    <lineage>
        <taxon>Bacteria</taxon>
        <taxon>Pseudomonadati</taxon>
        <taxon>Pseudomonadota</taxon>
        <taxon>Alphaproteobacteria</taxon>
        <taxon>Rhodobacterales</taxon>
        <taxon>Roseobacteraceae</taxon>
        <taxon>Litoreibacter</taxon>
    </lineage>
</organism>
<accession>A0A1M4SYB0</accession>
<name>A0A1M4SYB0_9RHOB</name>
<dbReference type="STRING" id="1486859.SAMN05444273_101234"/>
<evidence type="ECO:0000259" key="1">
    <source>
        <dbReference type="Pfam" id="PF05161"/>
    </source>
</evidence>
<evidence type="ECO:0000313" key="4">
    <source>
        <dbReference type="Proteomes" id="UP000184144"/>
    </source>
</evidence>
<dbReference type="Gene3D" id="3.40.1480.10">
    <property type="entry name" value="MOFRL domain"/>
    <property type="match status" value="1"/>
</dbReference>
<gene>
    <name evidence="3" type="ORF">SAMN05444273_101234</name>
</gene>
<dbReference type="PANTHER" id="PTHR12227">
    <property type="entry name" value="GLYCERATE KINASE"/>
    <property type="match status" value="1"/>
</dbReference>
<dbReference type="InterPro" id="IPR039760">
    <property type="entry name" value="MOFRL_protein"/>
</dbReference>
<protein>
    <submittedName>
        <fullName evidence="3">Hydroxypyruvate reductase</fullName>
    </submittedName>
</protein>
<dbReference type="InterPro" id="IPR038614">
    <property type="entry name" value="GK_N_sf"/>
</dbReference>
<dbReference type="GO" id="GO:0005737">
    <property type="term" value="C:cytoplasm"/>
    <property type="evidence" value="ECO:0007669"/>
    <property type="project" value="TreeGrafter"/>
</dbReference>